<name>A0ABN9X0P0_9DINO</name>
<feature type="domain" description="MIF4G" evidence="4">
    <location>
        <begin position="30"/>
        <end position="98"/>
    </location>
</feature>
<accession>A0ABN9X0P0</accession>
<protein>
    <recommendedName>
        <fullName evidence="4">MIF4G domain-containing protein</fullName>
    </recommendedName>
</protein>
<dbReference type="EMBL" id="CAUYUJ010019663">
    <property type="protein sequence ID" value="CAK0892788.1"/>
    <property type="molecule type" value="Genomic_DNA"/>
</dbReference>
<proteinExistence type="inferred from homology"/>
<keyword evidence="2" id="KW-0396">Initiation factor</keyword>
<organism evidence="5 6">
    <name type="scientific">Prorocentrum cordatum</name>
    <dbReference type="NCBI Taxonomy" id="2364126"/>
    <lineage>
        <taxon>Eukaryota</taxon>
        <taxon>Sar</taxon>
        <taxon>Alveolata</taxon>
        <taxon>Dinophyceae</taxon>
        <taxon>Prorocentrales</taxon>
        <taxon>Prorocentraceae</taxon>
        <taxon>Prorocentrum</taxon>
    </lineage>
</organism>
<dbReference type="Gene3D" id="1.25.40.180">
    <property type="match status" value="1"/>
</dbReference>
<feature type="non-terminal residue" evidence="5">
    <location>
        <position position="1"/>
    </location>
</feature>
<dbReference type="Proteomes" id="UP001189429">
    <property type="component" value="Unassembled WGS sequence"/>
</dbReference>
<evidence type="ECO:0000256" key="1">
    <source>
        <dbReference type="ARBA" id="ARBA00005775"/>
    </source>
</evidence>
<dbReference type="InterPro" id="IPR003890">
    <property type="entry name" value="MIF4G-like_typ-3"/>
</dbReference>
<sequence>ASLPAPSATAYRAVSDRSPASLPRLEEMRRTVQSLLNKICPENVATIAEQIGEVRIENADEMESIIGLIFKKALAEPHYCETYADLVFTLRSTFPEFPSLDGSKPISFKA</sequence>
<evidence type="ECO:0000259" key="4">
    <source>
        <dbReference type="Pfam" id="PF02854"/>
    </source>
</evidence>
<dbReference type="Pfam" id="PF02854">
    <property type="entry name" value="MIF4G"/>
    <property type="match status" value="1"/>
</dbReference>
<keyword evidence="3" id="KW-0648">Protein biosynthesis</keyword>
<keyword evidence="6" id="KW-1185">Reference proteome</keyword>
<dbReference type="PANTHER" id="PTHR23253">
    <property type="entry name" value="EUKARYOTIC TRANSLATION INITIATION FACTOR 4 GAMMA"/>
    <property type="match status" value="1"/>
</dbReference>
<evidence type="ECO:0000256" key="3">
    <source>
        <dbReference type="ARBA" id="ARBA00022917"/>
    </source>
</evidence>
<dbReference type="PANTHER" id="PTHR23253:SF9">
    <property type="entry name" value="EUKARYOTIC TRANSLATION INITIATION FACTOR 4 GAMMA 2"/>
    <property type="match status" value="1"/>
</dbReference>
<evidence type="ECO:0000313" key="5">
    <source>
        <dbReference type="EMBL" id="CAK0892788.1"/>
    </source>
</evidence>
<evidence type="ECO:0000313" key="6">
    <source>
        <dbReference type="Proteomes" id="UP001189429"/>
    </source>
</evidence>
<gene>
    <name evidence="5" type="ORF">PCOR1329_LOCUS72347</name>
</gene>
<dbReference type="SUPFAM" id="SSF48371">
    <property type="entry name" value="ARM repeat"/>
    <property type="match status" value="1"/>
</dbReference>
<dbReference type="InterPro" id="IPR016024">
    <property type="entry name" value="ARM-type_fold"/>
</dbReference>
<feature type="non-terminal residue" evidence="5">
    <location>
        <position position="110"/>
    </location>
</feature>
<comment type="caution">
    <text evidence="5">The sequence shown here is derived from an EMBL/GenBank/DDBJ whole genome shotgun (WGS) entry which is preliminary data.</text>
</comment>
<evidence type="ECO:0000256" key="2">
    <source>
        <dbReference type="ARBA" id="ARBA00022540"/>
    </source>
</evidence>
<reference evidence="5" key="1">
    <citation type="submission" date="2023-10" db="EMBL/GenBank/DDBJ databases">
        <authorList>
            <person name="Chen Y."/>
            <person name="Shah S."/>
            <person name="Dougan E. K."/>
            <person name="Thang M."/>
            <person name="Chan C."/>
        </authorList>
    </citation>
    <scope>NUCLEOTIDE SEQUENCE [LARGE SCALE GENOMIC DNA]</scope>
</reference>
<comment type="similarity">
    <text evidence="1">Belongs to the eukaryotic initiation factor 4G family.</text>
</comment>